<protein>
    <recommendedName>
        <fullName evidence="4">Porin family protein</fullName>
    </recommendedName>
</protein>
<keyword evidence="1" id="KW-0732">Signal</keyword>
<organism evidence="2 3">
    <name type="scientific">Devosia nitrariae</name>
    <dbReference type="NCBI Taxonomy" id="2071872"/>
    <lineage>
        <taxon>Bacteria</taxon>
        <taxon>Pseudomonadati</taxon>
        <taxon>Pseudomonadota</taxon>
        <taxon>Alphaproteobacteria</taxon>
        <taxon>Hyphomicrobiales</taxon>
        <taxon>Devosiaceae</taxon>
        <taxon>Devosia</taxon>
    </lineage>
</organism>
<gene>
    <name evidence="2" type="ORF">GCM10010862_49800</name>
</gene>
<dbReference type="Proteomes" id="UP001156691">
    <property type="component" value="Unassembled WGS sequence"/>
</dbReference>
<dbReference type="InterPro" id="IPR011250">
    <property type="entry name" value="OMP/PagP_B-barrel"/>
</dbReference>
<evidence type="ECO:0000256" key="1">
    <source>
        <dbReference type="SAM" id="SignalP"/>
    </source>
</evidence>
<comment type="caution">
    <text evidence="2">The sequence shown here is derived from an EMBL/GenBank/DDBJ whole genome shotgun (WGS) entry which is preliminary data.</text>
</comment>
<proteinExistence type="predicted"/>
<evidence type="ECO:0000313" key="3">
    <source>
        <dbReference type="Proteomes" id="UP001156691"/>
    </source>
</evidence>
<feature type="chain" id="PRO_5046933475" description="Porin family protein" evidence="1">
    <location>
        <begin position="24"/>
        <end position="183"/>
    </location>
</feature>
<evidence type="ECO:0000313" key="2">
    <source>
        <dbReference type="EMBL" id="GLQ57721.1"/>
    </source>
</evidence>
<dbReference type="SUPFAM" id="SSF56925">
    <property type="entry name" value="OMPA-like"/>
    <property type="match status" value="1"/>
</dbReference>
<reference evidence="3" key="1">
    <citation type="journal article" date="2019" name="Int. J. Syst. Evol. Microbiol.">
        <title>The Global Catalogue of Microorganisms (GCM) 10K type strain sequencing project: providing services to taxonomists for standard genome sequencing and annotation.</title>
        <authorList>
            <consortium name="The Broad Institute Genomics Platform"/>
            <consortium name="The Broad Institute Genome Sequencing Center for Infectious Disease"/>
            <person name="Wu L."/>
            <person name="Ma J."/>
        </authorList>
    </citation>
    <scope>NUCLEOTIDE SEQUENCE [LARGE SCALE GENOMIC DNA]</scope>
    <source>
        <strain evidence="3">NBRC 112416</strain>
    </source>
</reference>
<evidence type="ECO:0008006" key="4">
    <source>
        <dbReference type="Google" id="ProtNLM"/>
    </source>
</evidence>
<feature type="signal peptide" evidence="1">
    <location>
        <begin position="1"/>
        <end position="23"/>
    </location>
</feature>
<dbReference type="RefSeq" id="WP_284343095.1">
    <property type="nucleotide sequence ID" value="NZ_BSNS01000024.1"/>
</dbReference>
<name>A0ABQ5WDP9_9HYPH</name>
<sequence>MQRIARALLVVFAVVLPSGGAMGSDILTVSTSSAPVAGLPVHDDSGFDWSGFYAEVFGTVQRGDESGTQYGLGIGAGVNAAFDFYLLGAEVTVQGVAGDVGETSYGQILGRAGLIVNDDVAVYAAGGYGIDLGVPDEEDYLIGAGVELVITDSISLRAQYLHGFPAEGGNDRNQFTLGAAYHF</sequence>
<dbReference type="EMBL" id="BSNS01000024">
    <property type="protein sequence ID" value="GLQ57721.1"/>
    <property type="molecule type" value="Genomic_DNA"/>
</dbReference>
<keyword evidence="3" id="KW-1185">Reference proteome</keyword>
<accession>A0ABQ5WDP9</accession>